<evidence type="ECO:0000256" key="1">
    <source>
        <dbReference type="SAM" id="MobiDB-lite"/>
    </source>
</evidence>
<dbReference type="Proteomes" id="UP001157418">
    <property type="component" value="Unassembled WGS sequence"/>
</dbReference>
<dbReference type="Gene3D" id="3.40.50.300">
    <property type="entry name" value="P-loop containing nucleotide triphosphate hydrolases"/>
    <property type="match status" value="1"/>
</dbReference>
<evidence type="ECO:0000259" key="2">
    <source>
        <dbReference type="Pfam" id="PF00931"/>
    </source>
</evidence>
<dbReference type="Pfam" id="PF00931">
    <property type="entry name" value="NB-ARC"/>
    <property type="match status" value="1"/>
</dbReference>
<organism evidence="4 5">
    <name type="scientific">Lactuca virosa</name>
    <dbReference type="NCBI Taxonomy" id="75947"/>
    <lineage>
        <taxon>Eukaryota</taxon>
        <taxon>Viridiplantae</taxon>
        <taxon>Streptophyta</taxon>
        <taxon>Embryophyta</taxon>
        <taxon>Tracheophyta</taxon>
        <taxon>Spermatophyta</taxon>
        <taxon>Magnoliopsida</taxon>
        <taxon>eudicotyledons</taxon>
        <taxon>Gunneridae</taxon>
        <taxon>Pentapetalae</taxon>
        <taxon>asterids</taxon>
        <taxon>campanulids</taxon>
        <taxon>Asterales</taxon>
        <taxon>Asteraceae</taxon>
        <taxon>Cichorioideae</taxon>
        <taxon>Cichorieae</taxon>
        <taxon>Lactucinae</taxon>
        <taxon>Lactuca</taxon>
    </lineage>
</organism>
<dbReference type="InterPro" id="IPR002182">
    <property type="entry name" value="NB-ARC"/>
</dbReference>
<dbReference type="InterPro" id="IPR027417">
    <property type="entry name" value="P-loop_NTPase"/>
</dbReference>
<reference evidence="4 5" key="1">
    <citation type="submission" date="2022-01" db="EMBL/GenBank/DDBJ databases">
        <authorList>
            <person name="Xiong W."/>
            <person name="Schranz E."/>
        </authorList>
    </citation>
    <scope>NUCLEOTIDE SEQUENCE [LARGE SCALE GENOMIC DNA]</scope>
</reference>
<proteinExistence type="predicted"/>
<feature type="compositionally biased region" description="Basic and acidic residues" evidence="1">
    <location>
        <begin position="56"/>
        <end position="78"/>
    </location>
</feature>
<name>A0AAU9MI84_9ASTR</name>
<evidence type="ECO:0000259" key="3">
    <source>
        <dbReference type="Pfam" id="PF01582"/>
    </source>
</evidence>
<dbReference type="AlphaFoldDB" id="A0AAU9MI84"/>
<dbReference type="PANTHER" id="PTHR11017:SF479">
    <property type="entry name" value="DISEASE RESISTANCE PROTEIN (TIR-NBS-LRR CLASS) FAMILY"/>
    <property type="match status" value="1"/>
</dbReference>
<comment type="caution">
    <text evidence="4">The sequence shown here is derived from an EMBL/GenBank/DDBJ whole genome shotgun (WGS) entry which is preliminary data.</text>
</comment>
<dbReference type="GO" id="GO:0007165">
    <property type="term" value="P:signal transduction"/>
    <property type="evidence" value="ECO:0007669"/>
    <property type="project" value="InterPro"/>
</dbReference>
<dbReference type="Gene3D" id="3.40.50.10140">
    <property type="entry name" value="Toll/interleukin-1 receptor homology (TIR) domain"/>
    <property type="match status" value="1"/>
</dbReference>
<dbReference type="GO" id="GO:0043531">
    <property type="term" value="F:ADP binding"/>
    <property type="evidence" value="ECO:0007669"/>
    <property type="project" value="InterPro"/>
</dbReference>
<feature type="domain" description="NB-ARC" evidence="2">
    <location>
        <begin position="158"/>
        <end position="236"/>
    </location>
</feature>
<protein>
    <recommendedName>
        <fullName evidence="6">NB-ARC domain-containing protein</fullName>
    </recommendedName>
</protein>
<dbReference type="InterPro" id="IPR000157">
    <property type="entry name" value="TIR_dom"/>
</dbReference>
<evidence type="ECO:0000313" key="4">
    <source>
        <dbReference type="EMBL" id="CAH1424338.1"/>
    </source>
</evidence>
<accession>A0AAU9MI84</accession>
<dbReference type="InterPro" id="IPR035897">
    <property type="entry name" value="Toll_tir_struct_dom_sf"/>
</dbReference>
<evidence type="ECO:0000313" key="5">
    <source>
        <dbReference type="Proteomes" id="UP001157418"/>
    </source>
</evidence>
<keyword evidence="5" id="KW-1185">Reference proteome</keyword>
<dbReference type="PANTHER" id="PTHR11017">
    <property type="entry name" value="LEUCINE-RICH REPEAT-CONTAINING PROTEIN"/>
    <property type="match status" value="1"/>
</dbReference>
<dbReference type="InterPro" id="IPR044974">
    <property type="entry name" value="Disease_R_plants"/>
</dbReference>
<feature type="region of interest" description="Disordered" evidence="1">
    <location>
        <begin position="54"/>
        <end position="78"/>
    </location>
</feature>
<feature type="domain" description="TIR" evidence="3">
    <location>
        <begin position="72"/>
        <end position="145"/>
    </location>
</feature>
<dbReference type="EMBL" id="CAKMRJ010001526">
    <property type="protein sequence ID" value="CAH1424338.1"/>
    <property type="molecule type" value="Genomic_DNA"/>
</dbReference>
<evidence type="ECO:0008006" key="6">
    <source>
        <dbReference type="Google" id="ProtNLM"/>
    </source>
</evidence>
<dbReference type="SUPFAM" id="SSF52540">
    <property type="entry name" value="P-loop containing nucleoside triphosphate hydrolases"/>
    <property type="match status" value="1"/>
</dbReference>
<dbReference type="Pfam" id="PF01582">
    <property type="entry name" value="TIR"/>
    <property type="match status" value="1"/>
</dbReference>
<sequence length="299" mass="33643">MMLSEKERDEVTVVVFVEVYLQLSCSLSYISGDDELDLNFVIVEAWSAELGSDTGEYNKEDEAQKENRWPTDPSDVRGQKNNFDTAFQELEDKFKGEIEKVKNWRKALAAAAGLSGWHIKETGNGGESAILKDIVAKISKSIQPRDLEKHLFGIESRIDELYPLLDMEATEKVHMVGILGMGGIGKTTLAQALFRRIKHNFEGCSFVRDVRENSSSKKDVCALQQKILREILHQMDPVGNVSIGYPTVDPEYGANMIRERFCHKKLLSSSVGMLFRKVALLKGMRSTQIVQYAMLAAFL</sequence>
<gene>
    <name evidence="4" type="ORF">LVIROSA_LOCUS11548</name>
</gene>
<dbReference type="GO" id="GO:0006952">
    <property type="term" value="P:defense response"/>
    <property type="evidence" value="ECO:0007669"/>
    <property type="project" value="InterPro"/>
</dbReference>